<evidence type="ECO:0000313" key="3">
    <source>
        <dbReference type="Proteomes" id="UP000273405"/>
    </source>
</evidence>
<sequence>MPASRPRAPPSCPRAPPSGCRRSRPPKRSCSALGATGRRLEQRSLPQRSQRFQGRSHLADLGHHCACGNQRITRQTFAISQSGVQGRRGHLAGSVACLGEGARPTSAGAPDNSHAHHGTGDSTDCGRDHGVAVQQDGTVWAWGKNAAPVQVRGFGE</sequence>
<keyword evidence="3" id="KW-1185">Reference proteome</keyword>
<evidence type="ECO:0000313" key="2">
    <source>
        <dbReference type="EMBL" id="RKH41301.1"/>
    </source>
</evidence>
<gene>
    <name evidence="2" type="ORF">D7X12_18585</name>
</gene>
<accession>A0A3A8NGE8</accession>
<dbReference type="Pfam" id="PF13540">
    <property type="entry name" value="RCC1_2"/>
    <property type="match status" value="1"/>
</dbReference>
<dbReference type="SUPFAM" id="SSF50985">
    <property type="entry name" value="RCC1/BLIP-II"/>
    <property type="match status" value="1"/>
</dbReference>
<dbReference type="Proteomes" id="UP000273405">
    <property type="component" value="Unassembled WGS sequence"/>
</dbReference>
<dbReference type="Gene3D" id="2.130.10.30">
    <property type="entry name" value="Regulator of chromosome condensation 1/beta-lactamase-inhibitor protein II"/>
    <property type="match status" value="1"/>
</dbReference>
<dbReference type="EMBL" id="RAWG01000110">
    <property type="protein sequence ID" value="RKH41301.1"/>
    <property type="molecule type" value="Genomic_DNA"/>
</dbReference>
<comment type="caution">
    <text evidence="2">The sequence shown here is derived from an EMBL/GenBank/DDBJ whole genome shotgun (WGS) entry which is preliminary data.</text>
</comment>
<dbReference type="RefSeq" id="WP_120626619.1">
    <property type="nucleotide sequence ID" value="NZ_RAWG01000110.1"/>
</dbReference>
<evidence type="ECO:0000256" key="1">
    <source>
        <dbReference type="SAM" id="MobiDB-lite"/>
    </source>
</evidence>
<evidence type="ECO:0008006" key="4">
    <source>
        <dbReference type="Google" id="ProtNLM"/>
    </source>
</evidence>
<proteinExistence type="predicted"/>
<feature type="compositionally biased region" description="Polar residues" evidence="1">
    <location>
        <begin position="44"/>
        <end position="53"/>
    </location>
</feature>
<protein>
    <recommendedName>
        <fullName evidence="4">RCC1 repeat-containing protein</fullName>
    </recommendedName>
</protein>
<feature type="region of interest" description="Disordered" evidence="1">
    <location>
        <begin position="99"/>
        <end position="123"/>
    </location>
</feature>
<organism evidence="2 3">
    <name type="scientific">Corallococcus sicarius</name>
    <dbReference type="NCBI Taxonomy" id="2316726"/>
    <lineage>
        <taxon>Bacteria</taxon>
        <taxon>Pseudomonadati</taxon>
        <taxon>Myxococcota</taxon>
        <taxon>Myxococcia</taxon>
        <taxon>Myxococcales</taxon>
        <taxon>Cystobacterineae</taxon>
        <taxon>Myxococcaceae</taxon>
        <taxon>Corallococcus</taxon>
    </lineage>
</organism>
<name>A0A3A8NGE8_9BACT</name>
<feature type="region of interest" description="Disordered" evidence="1">
    <location>
        <begin position="1"/>
        <end position="56"/>
    </location>
</feature>
<feature type="compositionally biased region" description="Pro residues" evidence="1">
    <location>
        <begin position="7"/>
        <end position="16"/>
    </location>
</feature>
<reference evidence="3" key="1">
    <citation type="submission" date="2018-09" db="EMBL/GenBank/DDBJ databases">
        <authorList>
            <person name="Livingstone P.G."/>
            <person name="Whitworth D.E."/>
        </authorList>
    </citation>
    <scope>NUCLEOTIDE SEQUENCE [LARGE SCALE GENOMIC DNA]</scope>
    <source>
        <strain evidence="3">CA040B</strain>
    </source>
</reference>
<dbReference type="InterPro" id="IPR009091">
    <property type="entry name" value="RCC1/BLIP-II"/>
</dbReference>
<dbReference type="AlphaFoldDB" id="A0A3A8NGE8"/>